<sequence>MAPFNGLNVTQLTMESVDRVADDGIEGNLTLVQVVSEVVQEFETREMTEAEYEQFLADVWVGVVLTLMVLSCVCCMCSCLLYHKFQQWKRHVLEQRAAAARDMDGRGADNESLPSYTLVSGLPSYEEALEQLKMVQALRRGESGCEIKQIEAESPTSQGATSTIGQNQANQMSRLSVAEFLQLYKMQQQQLPQQHNQQIAIAIQQETAKI</sequence>
<dbReference type="InterPro" id="IPR031878">
    <property type="entry name" value="Commissureless"/>
</dbReference>
<proteinExistence type="predicted"/>
<reference evidence="3" key="1">
    <citation type="submission" date="2025-08" db="UniProtKB">
        <authorList>
            <consortium name="RefSeq"/>
        </authorList>
    </citation>
    <scope>IDENTIFICATION</scope>
</reference>
<evidence type="ECO:0000256" key="1">
    <source>
        <dbReference type="SAM" id="Phobius"/>
    </source>
</evidence>
<evidence type="ECO:0000313" key="2">
    <source>
        <dbReference type="Proteomes" id="UP000694920"/>
    </source>
</evidence>
<dbReference type="GeneID" id="107264434"/>
<accession>A0AAJ7BKC5</accession>
<dbReference type="AlphaFoldDB" id="A0AAJ7BKC5"/>
<dbReference type="Proteomes" id="UP000694920">
    <property type="component" value="Unplaced"/>
</dbReference>
<protein>
    <submittedName>
        <fullName evidence="3">Protein commissureless 2 homolog</fullName>
    </submittedName>
</protein>
<name>A0AAJ7BKC5_CEPCN</name>
<feature type="transmembrane region" description="Helical" evidence="1">
    <location>
        <begin position="59"/>
        <end position="82"/>
    </location>
</feature>
<gene>
    <name evidence="3" type="primary">LOC107264434</name>
</gene>
<dbReference type="KEGG" id="ccin:107264434"/>
<dbReference type="Pfam" id="PF15957">
    <property type="entry name" value="Comm"/>
    <property type="match status" value="1"/>
</dbReference>
<keyword evidence="2" id="KW-1185">Reference proteome</keyword>
<dbReference type="RefSeq" id="XP_015588155.1">
    <property type="nucleotide sequence ID" value="XM_015732669.2"/>
</dbReference>
<organism evidence="2 3">
    <name type="scientific">Cephus cinctus</name>
    <name type="common">Wheat stem sawfly</name>
    <dbReference type="NCBI Taxonomy" id="211228"/>
    <lineage>
        <taxon>Eukaryota</taxon>
        <taxon>Metazoa</taxon>
        <taxon>Ecdysozoa</taxon>
        <taxon>Arthropoda</taxon>
        <taxon>Hexapoda</taxon>
        <taxon>Insecta</taxon>
        <taxon>Pterygota</taxon>
        <taxon>Neoptera</taxon>
        <taxon>Endopterygota</taxon>
        <taxon>Hymenoptera</taxon>
        <taxon>Cephoidea</taxon>
        <taxon>Cephidae</taxon>
        <taxon>Cephus</taxon>
    </lineage>
</organism>
<keyword evidence="1" id="KW-1133">Transmembrane helix</keyword>
<keyword evidence="1" id="KW-0472">Membrane</keyword>
<evidence type="ECO:0000313" key="3">
    <source>
        <dbReference type="RefSeq" id="XP_015588155.1"/>
    </source>
</evidence>
<keyword evidence="1" id="KW-0812">Transmembrane</keyword>
<dbReference type="GO" id="GO:0007411">
    <property type="term" value="P:axon guidance"/>
    <property type="evidence" value="ECO:0007669"/>
    <property type="project" value="InterPro"/>
</dbReference>